<dbReference type="GO" id="GO:0003677">
    <property type="term" value="F:DNA binding"/>
    <property type="evidence" value="ECO:0007669"/>
    <property type="project" value="UniProtKB-KW"/>
</dbReference>
<dbReference type="InterPro" id="IPR012340">
    <property type="entry name" value="NA-bd_OB-fold"/>
</dbReference>
<dbReference type="CDD" id="cd17992">
    <property type="entry name" value="DEXHc_RecG"/>
    <property type="match status" value="1"/>
</dbReference>
<protein>
    <recommendedName>
        <fullName evidence="2 15">ATP-dependent DNA helicase RecG</fullName>
        <ecNumber evidence="13 15">5.6.2.4</ecNumber>
    </recommendedName>
</protein>
<keyword evidence="10 15" id="KW-0234">DNA repair</keyword>
<evidence type="ECO:0000256" key="4">
    <source>
        <dbReference type="ARBA" id="ARBA00022763"/>
    </source>
</evidence>
<dbReference type="InterPro" id="IPR011545">
    <property type="entry name" value="DEAD/DEAH_box_helicase_dom"/>
</dbReference>
<dbReference type="CDD" id="cd04488">
    <property type="entry name" value="RecG_wedge_OBF"/>
    <property type="match status" value="1"/>
</dbReference>
<dbReference type="InterPro" id="IPR001650">
    <property type="entry name" value="Helicase_C-like"/>
</dbReference>
<dbReference type="InterPro" id="IPR045562">
    <property type="entry name" value="RecG_dom3_C"/>
</dbReference>
<comment type="function">
    <text evidence="15">Plays a critical role in recombination and DNA repair. Helps process Holliday junction intermediates to mature products by catalyzing branch migration. Has replication fork regression activity, unwinds stalled or blocked replication forks to make a HJ that can be resolved. Has a DNA unwinding activity characteristic of a DNA helicase with 3'-5' polarity.</text>
</comment>
<keyword evidence="21" id="KW-1185">Reference proteome</keyword>
<comment type="catalytic activity">
    <reaction evidence="12 15">
        <text>Couples ATP hydrolysis with the unwinding of duplex DNA by translocating in the 3'-5' direction.</text>
        <dbReference type="EC" id="5.6.2.4"/>
    </reaction>
</comment>
<evidence type="ECO:0000313" key="20">
    <source>
        <dbReference type="Proteomes" id="UP000060345"/>
    </source>
</evidence>
<evidence type="ECO:0000256" key="13">
    <source>
        <dbReference type="ARBA" id="ARBA00034808"/>
    </source>
</evidence>
<dbReference type="NCBIfam" id="NF008165">
    <property type="entry name" value="PRK10917.1-3"/>
    <property type="match status" value="1"/>
</dbReference>
<evidence type="ECO:0000256" key="8">
    <source>
        <dbReference type="ARBA" id="ARBA00023125"/>
    </source>
</evidence>
<evidence type="ECO:0000256" key="5">
    <source>
        <dbReference type="ARBA" id="ARBA00022801"/>
    </source>
</evidence>
<dbReference type="SUPFAM" id="SSF52540">
    <property type="entry name" value="P-loop containing nucleoside triphosphate hydrolases"/>
    <property type="match status" value="2"/>
</dbReference>
<dbReference type="GO" id="GO:0005524">
    <property type="term" value="F:ATP binding"/>
    <property type="evidence" value="ECO:0007669"/>
    <property type="project" value="UniProtKB-KW"/>
</dbReference>
<dbReference type="Gene3D" id="3.40.50.300">
    <property type="entry name" value="P-loop containing nucleotide triphosphate hydrolases"/>
    <property type="match status" value="2"/>
</dbReference>
<dbReference type="EMBL" id="CP012074">
    <property type="protein sequence ID" value="AKU69287.1"/>
    <property type="molecule type" value="Genomic_DNA"/>
</dbReference>
<dbReference type="GO" id="GO:0043138">
    <property type="term" value="F:3'-5' DNA helicase activity"/>
    <property type="evidence" value="ECO:0007669"/>
    <property type="project" value="UniProtKB-EC"/>
</dbReference>
<dbReference type="EMBL" id="CP072370">
    <property type="protein sequence ID" value="QUB86917.1"/>
    <property type="molecule type" value="Genomic_DNA"/>
</dbReference>
<evidence type="ECO:0000256" key="14">
    <source>
        <dbReference type="ARBA" id="ARBA00048988"/>
    </source>
</evidence>
<reference evidence="19 21" key="2">
    <citation type="submission" date="2021-03" db="EMBL/GenBank/DDBJ databases">
        <title>Human Oral Microbial Genomes.</title>
        <authorList>
            <person name="Johnston C.D."/>
            <person name="Chen T."/>
            <person name="Dewhirst F.E."/>
        </authorList>
    </citation>
    <scope>NUCLEOTIDE SEQUENCE [LARGE SCALE GENOMIC DNA]</scope>
    <source>
        <strain evidence="19 21">W1435</strain>
    </source>
</reference>
<dbReference type="Pfam" id="PF00270">
    <property type="entry name" value="DEAD"/>
    <property type="match status" value="1"/>
</dbReference>
<evidence type="ECO:0000259" key="16">
    <source>
        <dbReference type="PROSITE" id="PS51192"/>
    </source>
</evidence>
<dbReference type="NCBIfam" id="TIGR00643">
    <property type="entry name" value="recG"/>
    <property type="match status" value="1"/>
</dbReference>
<sequence length="698" mass="80061">MDILSQDIMYLPGVGPRRREILSKELGIQTYRDLLEYFPYKYVDRTKVYLISELSQDMPFVQIKGRILSFEEAEMGKRKKRIIAHFTDGHGICDIVWFNGTKYIYQNYQINKEYIIFGKPTIFNGRFQFTHPDIDDASQLQLNDMGMQPFYVTTEKMKKAGITSRAVEKLTKTLIGKLTEPLEETLPPFITTHLHLISRDAAMRKIHYPKSVDDTQRARVRLKFEELFYVQLNILRYASDHRRKYRGYIFNRIGAQFNWFYAHNLPFELTGAQKRVMHEIRADMAGGRQMNRLLQGDVGSGKTLVALMSMLIAIDNGYQACMMAPTEILAEQHLQTIKEFLKGMNLRIELLTGIVKGKKRKEVLDGLLDGSINIVVGTHAIIEDKVQFQHLGMAVVDEQHRFGVAQRAKLWSKSENPPHVLVMTATPIPRTLAMTIYGDLDVSVIDELPPGRKPIQTIHKYDDQMTSLYQGIRQQIKLGRQVYIVYPLIKESERMDLKNLEDGFEAMCDIFPDFQLSKIHGKMKDKDKEAEMQKFVSRQTQILVATTVIEVGVNVPNASVMIILDAQRFGLSQLHQLRGRVGRGAEQSYCILVTNHKLTKETSKRIDIMCETNDGFEIAEADLKLRGPGDLEGTQQSGVAFDLKIADIARDGQIVQMAREEAQKIIDDDPTCQKMEYNLLWNRLKALRKTNINWAAIS</sequence>
<dbReference type="SUPFAM" id="SSF50249">
    <property type="entry name" value="Nucleic acid-binding proteins"/>
    <property type="match status" value="1"/>
</dbReference>
<keyword evidence="3 15" id="KW-0547">Nucleotide-binding</keyword>
<accession>A0A0K1NJK6</accession>
<evidence type="ECO:0000256" key="6">
    <source>
        <dbReference type="ARBA" id="ARBA00022806"/>
    </source>
</evidence>
<dbReference type="InterPro" id="IPR033454">
    <property type="entry name" value="RecG_wedge"/>
</dbReference>
<evidence type="ECO:0000256" key="11">
    <source>
        <dbReference type="ARBA" id="ARBA00023235"/>
    </source>
</evidence>
<evidence type="ECO:0000313" key="18">
    <source>
        <dbReference type="EMBL" id="AKU69287.1"/>
    </source>
</evidence>
<proteinExistence type="inferred from homology"/>
<gene>
    <name evidence="19" type="primary">recG</name>
    <name evidence="18" type="ORF">ADJ77_05660</name>
    <name evidence="19" type="ORF">J5A51_12735</name>
</gene>
<evidence type="ECO:0000256" key="12">
    <source>
        <dbReference type="ARBA" id="ARBA00034617"/>
    </source>
</evidence>
<evidence type="ECO:0000256" key="7">
    <source>
        <dbReference type="ARBA" id="ARBA00022840"/>
    </source>
</evidence>
<keyword evidence="5 15" id="KW-0378">Hydrolase</keyword>
<dbReference type="eggNOG" id="COG1200">
    <property type="taxonomic scope" value="Bacteria"/>
</dbReference>
<dbReference type="OrthoDB" id="9804325at2"/>
<keyword evidence="11" id="KW-0413">Isomerase</keyword>
<dbReference type="Gene3D" id="2.40.50.140">
    <property type="entry name" value="Nucleic acid-binding proteins"/>
    <property type="match status" value="1"/>
</dbReference>
<keyword evidence="7 15" id="KW-0067">ATP-binding</keyword>
<evidence type="ECO:0000259" key="17">
    <source>
        <dbReference type="PROSITE" id="PS51194"/>
    </source>
</evidence>
<dbReference type="GO" id="GO:0006281">
    <property type="term" value="P:DNA repair"/>
    <property type="evidence" value="ECO:0007669"/>
    <property type="project" value="UniProtKB-UniRule"/>
</dbReference>
<evidence type="ECO:0000313" key="21">
    <source>
        <dbReference type="Proteomes" id="UP000682005"/>
    </source>
</evidence>
<comment type="similarity">
    <text evidence="1 15">Belongs to the helicase family. RecG subfamily.</text>
</comment>
<dbReference type="Pfam" id="PF00271">
    <property type="entry name" value="Helicase_C"/>
    <property type="match status" value="1"/>
</dbReference>
<dbReference type="Proteomes" id="UP000060345">
    <property type="component" value="Chromosome 1"/>
</dbReference>
<evidence type="ECO:0000313" key="19">
    <source>
        <dbReference type="EMBL" id="QUB86917.1"/>
    </source>
</evidence>
<evidence type="ECO:0000256" key="3">
    <source>
        <dbReference type="ARBA" id="ARBA00022741"/>
    </source>
</evidence>
<keyword evidence="8" id="KW-0238">DNA-binding</keyword>
<organism evidence="18 20">
    <name type="scientific">Prevotella fusca JCM 17724</name>
    <dbReference type="NCBI Taxonomy" id="1236517"/>
    <lineage>
        <taxon>Bacteria</taxon>
        <taxon>Pseudomonadati</taxon>
        <taxon>Bacteroidota</taxon>
        <taxon>Bacteroidia</taxon>
        <taxon>Bacteroidales</taxon>
        <taxon>Prevotellaceae</taxon>
        <taxon>Prevotella</taxon>
    </lineage>
</organism>
<keyword evidence="4 15" id="KW-0227">DNA damage</keyword>
<dbReference type="Pfam" id="PF19833">
    <property type="entry name" value="RecG_dom3_C"/>
    <property type="match status" value="1"/>
</dbReference>
<dbReference type="InterPro" id="IPR027417">
    <property type="entry name" value="P-loop_NTPase"/>
</dbReference>
<dbReference type="SMART" id="SM00490">
    <property type="entry name" value="HELICc"/>
    <property type="match status" value="1"/>
</dbReference>
<dbReference type="InterPro" id="IPR047112">
    <property type="entry name" value="RecG/Mfd"/>
</dbReference>
<dbReference type="PROSITE" id="PS51194">
    <property type="entry name" value="HELICASE_CTER"/>
    <property type="match status" value="1"/>
</dbReference>
<dbReference type="AlphaFoldDB" id="A0A0K1NJK6"/>
<reference evidence="18 20" key="1">
    <citation type="submission" date="2015-07" db="EMBL/GenBank/DDBJ databases">
        <authorList>
            <person name="Noorani M."/>
        </authorList>
    </citation>
    <scope>NUCLEOTIDE SEQUENCE [LARGE SCALE GENOMIC DNA]</scope>
    <source>
        <strain evidence="18 20">W1435</strain>
    </source>
</reference>
<keyword evidence="6 15" id="KW-0347">Helicase</keyword>
<name>A0A0K1NJK6_9BACT</name>
<feature type="domain" description="Helicase ATP-binding" evidence="16">
    <location>
        <begin position="283"/>
        <end position="445"/>
    </location>
</feature>
<evidence type="ECO:0000256" key="10">
    <source>
        <dbReference type="ARBA" id="ARBA00023204"/>
    </source>
</evidence>
<evidence type="ECO:0000256" key="9">
    <source>
        <dbReference type="ARBA" id="ARBA00023172"/>
    </source>
</evidence>
<dbReference type="PANTHER" id="PTHR47964">
    <property type="entry name" value="ATP-DEPENDENT DNA HELICASE HOMOLOG RECG, CHLOROPLASTIC"/>
    <property type="match status" value="1"/>
</dbReference>
<dbReference type="EC" id="5.6.2.4" evidence="13 15"/>
<feature type="domain" description="Helicase C-terminal" evidence="17">
    <location>
        <begin position="464"/>
        <end position="624"/>
    </location>
</feature>
<dbReference type="Proteomes" id="UP000682005">
    <property type="component" value="Chromosome 1"/>
</dbReference>
<dbReference type="SMART" id="SM00487">
    <property type="entry name" value="DEXDc"/>
    <property type="match status" value="1"/>
</dbReference>
<dbReference type="PROSITE" id="PS51192">
    <property type="entry name" value="HELICASE_ATP_BIND_1"/>
    <property type="match status" value="1"/>
</dbReference>
<comment type="catalytic activity">
    <reaction evidence="14 15">
        <text>ATP + H2O = ADP + phosphate + H(+)</text>
        <dbReference type="Rhea" id="RHEA:13065"/>
        <dbReference type="ChEBI" id="CHEBI:15377"/>
        <dbReference type="ChEBI" id="CHEBI:15378"/>
        <dbReference type="ChEBI" id="CHEBI:30616"/>
        <dbReference type="ChEBI" id="CHEBI:43474"/>
        <dbReference type="ChEBI" id="CHEBI:456216"/>
        <dbReference type="EC" id="5.6.2.4"/>
    </reaction>
</comment>
<evidence type="ECO:0000256" key="15">
    <source>
        <dbReference type="RuleBase" id="RU363016"/>
    </source>
</evidence>
<dbReference type="InterPro" id="IPR004609">
    <property type="entry name" value="ATP-dep_DNA_helicase_RecG"/>
</dbReference>
<evidence type="ECO:0000256" key="2">
    <source>
        <dbReference type="ARBA" id="ARBA00017846"/>
    </source>
</evidence>
<dbReference type="GO" id="GO:0016787">
    <property type="term" value="F:hydrolase activity"/>
    <property type="evidence" value="ECO:0007669"/>
    <property type="project" value="UniProtKB-KW"/>
</dbReference>
<dbReference type="InterPro" id="IPR014001">
    <property type="entry name" value="Helicase_ATP-bd"/>
</dbReference>
<dbReference type="RefSeq" id="WP_025078553.1">
    <property type="nucleotide sequence ID" value="NZ_BAKO01000018.1"/>
</dbReference>
<dbReference type="GO" id="GO:0006310">
    <property type="term" value="P:DNA recombination"/>
    <property type="evidence" value="ECO:0007669"/>
    <property type="project" value="UniProtKB-UniRule"/>
</dbReference>
<dbReference type="PANTHER" id="PTHR47964:SF1">
    <property type="entry name" value="ATP-DEPENDENT DNA HELICASE HOMOLOG RECG, CHLOROPLASTIC"/>
    <property type="match status" value="1"/>
</dbReference>
<dbReference type="STRING" id="1236517.ADJ77_05660"/>
<dbReference type="KEGG" id="pfus:ADJ77_05660"/>
<keyword evidence="9 15" id="KW-0233">DNA recombination</keyword>
<dbReference type="NCBIfam" id="NF008168">
    <property type="entry name" value="PRK10917.2-2"/>
    <property type="match status" value="1"/>
</dbReference>
<dbReference type="Pfam" id="PF17191">
    <property type="entry name" value="RecG_wedge"/>
    <property type="match status" value="1"/>
</dbReference>
<evidence type="ECO:0000256" key="1">
    <source>
        <dbReference type="ARBA" id="ARBA00007504"/>
    </source>
</evidence>